<feature type="compositionally biased region" description="Basic and acidic residues" evidence="1">
    <location>
        <begin position="83"/>
        <end position="99"/>
    </location>
</feature>
<protein>
    <submittedName>
        <fullName evidence="2">Uncharacterized protein</fullName>
    </submittedName>
</protein>
<feature type="region of interest" description="Disordered" evidence="1">
    <location>
        <begin position="37"/>
        <end position="99"/>
    </location>
</feature>
<dbReference type="EMBL" id="HBGU01071210">
    <property type="protein sequence ID" value="CAD9533443.1"/>
    <property type="molecule type" value="Transcribed_RNA"/>
</dbReference>
<sequence>MLCQITAFDQRAPVRIEHLPFHNRQHSACVASRCARWQRDATDDEDGTNRSDSGQKTRGELPRADASSLAMVEDGGGGPIDSPRSRAGSEESVARDGGA</sequence>
<name>A0A7S2ND58_9EUKA</name>
<feature type="compositionally biased region" description="Basic and acidic residues" evidence="1">
    <location>
        <begin position="37"/>
        <end position="63"/>
    </location>
</feature>
<reference evidence="2" key="1">
    <citation type="submission" date="2021-01" db="EMBL/GenBank/DDBJ databases">
        <authorList>
            <person name="Corre E."/>
            <person name="Pelletier E."/>
            <person name="Niang G."/>
            <person name="Scheremetjew M."/>
            <person name="Finn R."/>
            <person name="Kale V."/>
            <person name="Holt S."/>
            <person name="Cochrane G."/>
            <person name="Meng A."/>
            <person name="Brown T."/>
            <person name="Cohen L."/>
        </authorList>
    </citation>
    <scope>NUCLEOTIDE SEQUENCE</scope>
    <source>
        <strain evidence="2">UTEX LB 985</strain>
    </source>
</reference>
<accession>A0A7S2ND58</accession>
<organism evidence="2">
    <name type="scientific">Haptolina brevifila</name>
    <dbReference type="NCBI Taxonomy" id="156173"/>
    <lineage>
        <taxon>Eukaryota</taxon>
        <taxon>Haptista</taxon>
        <taxon>Haptophyta</taxon>
        <taxon>Prymnesiophyceae</taxon>
        <taxon>Prymnesiales</taxon>
        <taxon>Prymnesiaceae</taxon>
        <taxon>Haptolina</taxon>
    </lineage>
</organism>
<dbReference type="AlphaFoldDB" id="A0A7S2ND58"/>
<gene>
    <name evidence="2" type="ORF">CBRE1094_LOCUS38884</name>
</gene>
<evidence type="ECO:0000256" key="1">
    <source>
        <dbReference type="SAM" id="MobiDB-lite"/>
    </source>
</evidence>
<proteinExistence type="predicted"/>
<evidence type="ECO:0000313" key="2">
    <source>
        <dbReference type="EMBL" id="CAD9533443.1"/>
    </source>
</evidence>